<dbReference type="AlphaFoldDB" id="A0A9P9D4D3"/>
<evidence type="ECO:0000256" key="4">
    <source>
        <dbReference type="SAM" id="Phobius"/>
    </source>
</evidence>
<dbReference type="PANTHER" id="PTHR48081">
    <property type="entry name" value="AB HYDROLASE SUPERFAMILY PROTEIN C4A8.06C"/>
    <property type="match status" value="1"/>
</dbReference>
<feature type="active site" evidence="3">
    <location>
        <position position="202"/>
    </location>
</feature>
<feature type="domain" description="Alpha/beta hydrolase fold-3" evidence="5">
    <location>
        <begin position="124"/>
        <end position="338"/>
    </location>
</feature>
<dbReference type="GO" id="GO:0016787">
    <property type="term" value="F:hydrolase activity"/>
    <property type="evidence" value="ECO:0007669"/>
    <property type="project" value="UniProtKB-KW"/>
</dbReference>
<dbReference type="InterPro" id="IPR033140">
    <property type="entry name" value="Lipase_GDXG_put_SER_AS"/>
</dbReference>
<dbReference type="OrthoDB" id="2152029at2759"/>
<dbReference type="SUPFAM" id="SSF53474">
    <property type="entry name" value="alpha/beta-Hydrolases"/>
    <property type="match status" value="1"/>
</dbReference>
<evidence type="ECO:0000313" key="6">
    <source>
        <dbReference type="EMBL" id="KAH7112495.1"/>
    </source>
</evidence>
<dbReference type="Pfam" id="PF07859">
    <property type="entry name" value="Abhydrolase_3"/>
    <property type="match status" value="1"/>
</dbReference>
<dbReference type="PANTHER" id="PTHR48081:SF8">
    <property type="entry name" value="ALPHA_BETA HYDROLASE FOLD-3 DOMAIN-CONTAINING PROTEIN-RELATED"/>
    <property type="match status" value="1"/>
</dbReference>
<dbReference type="PROSITE" id="PS01174">
    <property type="entry name" value="LIPASE_GDXG_SER"/>
    <property type="match status" value="1"/>
</dbReference>
<evidence type="ECO:0000256" key="2">
    <source>
        <dbReference type="ARBA" id="ARBA00022801"/>
    </source>
</evidence>
<dbReference type="Gene3D" id="3.40.50.1820">
    <property type="entry name" value="alpha/beta hydrolase"/>
    <property type="match status" value="1"/>
</dbReference>
<name>A0A9P9D4D3_9PLEO</name>
<comment type="similarity">
    <text evidence="1">Belongs to the 'GDXG' lipolytic enzyme family.</text>
</comment>
<feature type="transmembrane region" description="Helical" evidence="4">
    <location>
        <begin position="12"/>
        <end position="32"/>
    </location>
</feature>
<organism evidence="6 7">
    <name type="scientific">Dendryphion nanum</name>
    <dbReference type="NCBI Taxonomy" id="256645"/>
    <lineage>
        <taxon>Eukaryota</taxon>
        <taxon>Fungi</taxon>
        <taxon>Dikarya</taxon>
        <taxon>Ascomycota</taxon>
        <taxon>Pezizomycotina</taxon>
        <taxon>Dothideomycetes</taxon>
        <taxon>Pleosporomycetidae</taxon>
        <taxon>Pleosporales</taxon>
        <taxon>Torulaceae</taxon>
        <taxon>Dendryphion</taxon>
    </lineage>
</organism>
<evidence type="ECO:0000259" key="5">
    <source>
        <dbReference type="Pfam" id="PF07859"/>
    </source>
</evidence>
<evidence type="ECO:0000256" key="3">
    <source>
        <dbReference type="PROSITE-ProRule" id="PRU10038"/>
    </source>
</evidence>
<evidence type="ECO:0000256" key="1">
    <source>
        <dbReference type="ARBA" id="ARBA00010515"/>
    </source>
</evidence>
<gene>
    <name evidence="6" type="ORF">B0J11DRAFT_585462</name>
</gene>
<proteinExistence type="inferred from homology"/>
<reference evidence="6" key="1">
    <citation type="journal article" date="2021" name="Nat. Commun.">
        <title>Genetic determinants of endophytism in the Arabidopsis root mycobiome.</title>
        <authorList>
            <person name="Mesny F."/>
            <person name="Miyauchi S."/>
            <person name="Thiergart T."/>
            <person name="Pickel B."/>
            <person name="Atanasova L."/>
            <person name="Karlsson M."/>
            <person name="Huettel B."/>
            <person name="Barry K.W."/>
            <person name="Haridas S."/>
            <person name="Chen C."/>
            <person name="Bauer D."/>
            <person name="Andreopoulos W."/>
            <person name="Pangilinan J."/>
            <person name="LaButti K."/>
            <person name="Riley R."/>
            <person name="Lipzen A."/>
            <person name="Clum A."/>
            <person name="Drula E."/>
            <person name="Henrissat B."/>
            <person name="Kohler A."/>
            <person name="Grigoriev I.V."/>
            <person name="Martin F.M."/>
            <person name="Hacquard S."/>
        </authorList>
    </citation>
    <scope>NUCLEOTIDE SEQUENCE</scope>
    <source>
        <strain evidence="6">MPI-CAGE-CH-0243</strain>
    </source>
</reference>
<evidence type="ECO:0000313" key="7">
    <source>
        <dbReference type="Proteomes" id="UP000700596"/>
    </source>
</evidence>
<dbReference type="Proteomes" id="UP000700596">
    <property type="component" value="Unassembled WGS sequence"/>
</dbReference>
<keyword evidence="4" id="KW-0812">Transmembrane</keyword>
<dbReference type="EMBL" id="JAGMWT010000021">
    <property type="protein sequence ID" value="KAH7112495.1"/>
    <property type="molecule type" value="Genomic_DNA"/>
</dbReference>
<protein>
    <submittedName>
        <fullName evidence="6">Alpha/Beta hydrolase protein</fullName>
    </submittedName>
</protein>
<sequence>MAPSFSRYPLKAIATFVFILSAPSYLLFLTLLNLPRGRRPIRTWSLKTTIGHASLRLFYRFATKIQLQPSYANSKKLGERYVLVQPGSPGLYKGVLEHTTITPKPMPAVWFPKPPTACENKTVVIHFQGGAFVTATDPQKTGLLPARIFEEKLGATTFYAQYRLSRNEGTRFPAALQDVVTFYQYVLAQGVDPNNIILSGDSAGGNLVLAFLRYLEDHKELSILPKPRGAMTWSPWVDITDEALTRCKTNPQFRTDFLPLSLIQWGLDSYKPTERTDESARYLSPFTYPFHSDTPIFINAGTAELLVSEISNFSEKMTEISGNQIHYHETKDAPHDIILAGGYTGFVEQAEEAAKVAHHFFKINALKSL</sequence>
<keyword evidence="4" id="KW-0472">Membrane</keyword>
<keyword evidence="2 6" id="KW-0378">Hydrolase</keyword>
<dbReference type="InterPro" id="IPR013094">
    <property type="entry name" value="AB_hydrolase_3"/>
</dbReference>
<dbReference type="InterPro" id="IPR050300">
    <property type="entry name" value="GDXG_lipolytic_enzyme"/>
</dbReference>
<keyword evidence="4" id="KW-1133">Transmembrane helix</keyword>
<comment type="caution">
    <text evidence="6">The sequence shown here is derived from an EMBL/GenBank/DDBJ whole genome shotgun (WGS) entry which is preliminary data.</text>
</comment>
<dbReference type="InterPro" id="IPR029058">
    <property type="entry name" value="AB_hydrolase_fold"/>
</dbReference>
<accession>A0A9P9D4D3</accession>
<keyword evidence="7" id="KW-1185">Reference proteome</keyword>